<dbReference type="Proteomes" id="UP001156441">
    <property type="component" value="Unassembled WGS sequence"/>
</dbReference>
<evidence type="ECO:0000256" key="2">
    <source>
        <dbReference type="SAM" id="Phobius"/>
    </source>
</evidence>
<name>A0ABT2JC05_9PSEU</name>
<feature type="transmembrane region" description="Helical" evidence="2">
    <location>
        <begin position="47"/>
        <end position="67"/>
    </location>
</feature>
<keyword evidence="4" id="KW-1185">Reference proteome</keyword>
<feature type="region of interest" description="Disordered" evidence="1">
    <location>
        <begin position="1"/>
        <end position="41"/>
    </location>
</feature>
<reference evidence="3 4" key="1">
    <citation type="submission" date="2021-02" db="EMBL/GenBank/DDBJ databases">
        <title>Actinophytocola xerophila sp. nov., isolated from soil of cotton cropping field.</title>
        <authorList>
            <person name="Huang R."/>
            <person name="Chen X."/>
            <person name="Ge X."/>
            <person name="Liu W."/>
        </authorList>
    </citation>
    <scope>NUCLEOTIDE SEQUENCE [LARGE SCALE GENOMIC DNA]</scope>
    <source>
        <strain evidence="3 4">S1-96</strain>
    </source>
</reference>
<dbReference type="EMBL" id="JAFFZE010000014">
    <property type="protein sequence ID" value="MCT2584995.1"/>
    <property type="molecule type" value="Genomic_DNA"/>
</dbReference>
<keyword evidence="2" id="KW-0812">Transmembrane</keyword>
<organism evidence="3 4">
    <name type="scientific">Actinophytocola gossypii</name>
    <dbReference type="NCBI Taxonomy" id="2812003"/>
    <lineage>
        <taxon>Bacteria</taxon>
        <taxon>Bacillati</taxon>
        <taxon>Actinomycetota</taxon>
        <taxon>Actinomycetes</taxon>
        <taxon>Pseudonocardiales</taxon>
        <taxon>Pseudonocardiaceae</taxon>
    </lineage>
</organism>
<sequence length="111" mass="12603">MALVATMGPNQRRSMKRTRQHYSSSEGTRRKWTSRMRRSSDSNNRRLLTLTVIANFCTCTSMVVSLLSSWSDNVGINVFRLLWAGISFTLLVIALVLAHRVRRSGGDRTVE</sequence>
<protein>
    <recommendedName>
        <fullName evidence="5">DUF202 domain-containing protein</fullName>
    </recommendedName>
</protein>
<evidence type="ECO:0008006" key="5">
    <source>
        <dbReference type="Google" id="ProtNLM"/>
    </source>
</evidence>
<accession>A0ABT2JC05</accession>
<evidence type="ECO:0000256" key="1">
    <source>
        <dbReference type="SAM" id="MobiDB-lite"/>
    </source>
</evidence>
<evidence type="ECO:0000313" key="3">
    <source>
        <dbReference type="EMBL" id="MCT2584995.1"/>
    </source>
</evidence>
<evidence type="ECO:0000313" key="4">
    <source>
        <dbReference type="Proteomes" id="UP001156441"/>
    </source>
</evidence>
<comment type="caution">
    <text evidence="3">The sequence shown here is derived from an EMBL/GenBank/DDBJ whole genome shotgun (WGS) entry which is preliminary data.</text>
</comment>
<dbReference type="RefSeq" id="WP_260192430.1">
    <property type="nucleotide sequence ID" value="NZ_JAFFZE010000014.1"/>
</dbReference>
<feature type="transmembrane region" description="Helical" evidence="2">
    <location>
        <begin position="79"/>
        <end position="98"/>
    </location>
</feature>
<keyword evidence="2" id="KW-1133">Transmembrane helix</keyword>
<gene>
    <name evidence="3" type="ORF">JT362_17920</name>
</gene>
<keyword evidence="2" id="KW-0472">Membrane</keyword>
<proteinExistence type="predicted"/>